<dbReference type="Proteomes" id="UP000184383">
    <property type="component" value="Unassembled WGS sequence"/>
</dbReference>
<dbReference type="AlphaFoldDB" id="A0A1L9RHS2"/>
<sequence>MSRQYSSISSTLSHRRSSLSALAMFHGQPARLLSLQSYCCCCKSIATPHCRDGQKETSKPTYCRANRSMFEGPFSRII</sequence>
<protein>
    <submittedName>
        <fullName evidence="1">Uncharacterized protein</fullName>
    </submittedName>
</protein>
<keyword evidence="2" id="KW-1185">Reference proteome</keyword>
<evidence type="ECO:0000313" key="1">
    <source>
        <dbReference type="EMBL" id="OJJ34418.1"/>
    </source>
</evidence>
<name>A0A1L9RHS2_ASPWE</name>
<gene>
    <name evidence="1" type="ORF">ASPWEDRAFT_582419</name>
</gene>
<reference evidence="2" key="1">
    <citation type="journal article" date="2017" name="Genome Biol.">
        <title>Comparative genomics reveals high biological diversity and specific adaptations in the industrially and medically important fungal genus Aspergillus.</title>
        <authorList>
            <person name="de Vries R.P."/>
            <person name="Riley R."/>
            <person name="Wiebenga A."/>
            <person name="Aguilar-Osorio G."/>
            <person name="Amillis S."/>
            <person name="Uchima C.A."/>
            <person name="Anderluh G."/>
            <person name="Asadollahi M."/>
            <person name="Askin M."/>
            <person name="Barry K."/>
            <person name="Battaglia E."/>
            <person name="Bayram O."/>
            <person name="Benocci T."/>
            <person name="Braus-Stromeyer S.A."/>
            <person name="Caldana C."/>
            <person name="Canovas D."/>
            <person name="Cerqueira G.C."/>
            <person name="Chen F."/>
            <person name="Chen W."/>
            <person name="Choi C."/>
            <person name="Clum A."/>
            <person name="Dos Santos R.A."/>
            <person name="Damasio A.R."/>
            <person name="Diallinas G."/>
            <person name="Emri T."/>
            <person name="Fekete E."/>
            <person name="Flipphi M."/>
            <person name="Freyberg S."/>
            <person name="Gallo A."/>
            <person name="Gournas C."/>
            <person name="Habgood R."/>
            <person name="Hainaut M."/>
            <person name="Harispe M.L."/>
            <person name="Henrissat B."/>
            <person name="Hilden K.S."/>
            <person name="Hope R."/>
            <person name="Hossain A."/>
            <person name="Karabika E."/>
            <person name="Karaffa L."/>
            <person name="Karanyi Z."/>
            <person name="Krasevec N."/>
            <person name="Kuo A."/>
            <person name="Kusch H."/>
            <person name="LaButti K."/>
            <person name="Lagendijk E.L."/>
            <person name="Lapidus A."/>
            <person name="Levasseur A."/>
            <person name="Lindquist E."/>
            <person name="Lipzen A."/>
            <person name="Logrieco A.F."/>
            <person name="MacCabe A."/>
            <person name="Maekelae M.R."/>
            <person name="Malavazi I."/>
            <person name="Melin P."/>
            <person name="Meyer V."/>
            <person name="Mielnichuk N."/>
            <person name="Miskei M."/>
            <person name="Molnar A.P."/>
            <person name="Mule G."/>
            <person name="Ngan C.Y."/>
            <person name="Orejas M."/>
            <person name="Orosz E."/>
            <person name="Ouedraogo J.P."/>
            <person name="Overkamp K.M."/>
            <person name="Park H.-S."/>
            <person name="Perrone G."/>
            <person name="Piumi F."/>
            <person name="Punt P.J."/>
            <person name="Ram A.F."/>
            <person name="Ramon A."/>
            <person name="Rauscher S."/>
            <person name="Record E."/>
            <person name="Riano-Pachon D.M."/>
            <person name="Robert V."/>
            <person name="Roehrig J."/>
            <person name="Ruller R."/>
            <person name="Salamov A."/>
            <person name="Salih N.S."/>
            <person name="Samson R.A."/>
            <person name="Sandor E."/>
            <person name="Sanguinetti M."/>
            <person name="Schuetze T."/>
            <person name="Sepcic K."/>
            <person name="Shelest E."/>
            <person name="Sherlock G."/>
            <person name="Sophianopoulou V."/>
            <person name="Squina F.M."/>
            <person name="Sun H."/>
            <person name="Susca A."/>
            <person name="Todd R.B."/>
            <person name="Tsang A."/>
            <person name="Unkles S.E."/>
            <person name="van de Wiele N."/>
            <person name="van Rossen-Uffink D."/>
            <person name="Oliveira J.V."/>
            <person name="Vesth T.C."/>
            <person name="Visser J."/>
            <person name="Yu J.-H."/>
            <person name="Zhou M."/>
            <person name="Andersen M.R."/>
            <person name="Archer D.B."/>
            <person name="Baker S.E."/>
            <person name="Benoit I."/>
            <person name="Brakhage A.A."/>
            <person name="Braus G.H."/>
            <person name="Fischer R."/>
            <person name="Frisvad J.C."/>
            <person name="Goldman G.H."/>
            <person name="Houbraken J."/>
            <person name="Oakley B."/>
            <person name="Pocsi I."/>
            <person name="Scazzocchio C."/>
            <person name="Seiboth B."/>
            <person name="vanKuyk P.A."/>
            <person name="Wortman J."/>
            <person name="Dyer P.S."/>
            <person name="Grigoriev I.V."/>
        </authorList>
    </citation>
    <scope>NUCLEOTIDE SEQUENCE [LARGE SCALE GENOMIC DNA]</scope>
    <source>
        <strain evidence="2">DTO 134E9</strain>
    </source>
</reference>
<evidence type="ECO:0000313" key="2">
    <source>
        <dbReference type="Proteomes" id="UP000184383"/>
    </source>
</evidence>
<proteinExistence type="predicted"/>
<dbReference type="EMBL" id="KV878213">
    <property type="protein sequence ID" value="OJJ34418.1"/>
    <property type="molecule type" value="Genomic_DNA"/>
</dbReference>
<dbReference type="RefSeq" id="XP_040688094.1">
    <property type="nucleotide sequence ID" value="XM_040838372.1"/>
</dbReference>
<organism evidence="1 2">
    <name type="scientific">Aspergillus wentii DTO 134E9</name>
    <dbReference type="NCBI Taxonomy" id="1073089"/>
    <lineage>
        <taxon>Eukaryota</taxon>
        <taxon>Fungi</taxon>
        <taxon>Dikarya</taxon>
        <taxon>Ascomycota</taxon>
        <taxon>Pezizomycotina</taxon>
        <taxon>Eurotiomycetes</taxon>
        <taxon>Eurotiomycetidae</taxon>
        <taxon>Eurotiales</taxon>
        <taxon>Aspergillaceae</taxon>
        <taxon>Aspergillus</taxon>
        <taxon>Aspergillus subgen. Cremei</taxon>
    </lineage>
</organism>
<accession>A0A1L9RHS2</accession>
<dbReference type="GeneID" id="63754220"/>
<dbReference type="VEuPathDB" id="FungiDB:ASPWEDRAFT_582419"/>